<evidence type="ECO:0000313" key="3">
    <source>
        <dbReference type="Proteomes" id="UP001205843"/>
    </source>
</evidence>
<dbReference type="RefSeq" id="WP_253476574.1">
    <property type="nucleotide sequence ID" value="NZ_JALJXV010000003.1"/>
</dbReference>
<gene>
    <name evidence="2" type="ORF">J2T57_001622</name>
</gene>
<dbReference type="Proteomes" id="UP001205843">
    <property type="component" value="Unassembled WGS sequence"/>
</dbReference>
<dbReference type="AlphaFoldDB" id="A0AAE3G2G5"/>
<comment type="caution">
    <text evidence="2">The sequence shown here is derived from an EMBL/GenBank/DDBJ whole genome shotgun (WGS) entry which is preliminary data.</text>
</comment>
<sequence length="257" mass="27570">MWAMVESDQYGMGVESAAVYRHGLVTGKVVRGFRREQLAAGHLSIDRGALVVGGVATLVTVLERLGVTAPEPDYYPSALRNKLGRQVEKTTLGEAIQRAKKTRVFVKSHDWKVLTGCVIKGSTPEDGAGASLLVRPAEMPVWVAESVRFVAEYRVYVLGGEILAACVYEGDDALDDAPPVICMRTVEDAVAALAEAGDTRAGYAFDWGLLATGETVLVENNDGWAIGKYPGITDADYTALLHARWAQLTGGREEAAS</sequence>
<feature type="domain" description="ATP-grasp" evidence="1">
    <location>
        <begin position="83"/>
        <end position="239"/>
    </location>
</feature>
<dbReference type="InterPro" id="IPR041261">
    <property type="entry name" value="R2K_2"/>
</dbReference>
<name>A0AAE3G2G5_9GAMM</name>
<protein>
    <recommendedName>
        <fullName evidence="1">ATP-grasp domain-containing protein</fullName>
    </recommendedName>
</protein>
<evidence type="ECO:0000259" key="1">
    <source>
        <dbReference type="Pfam" id="PF18299"/>
    </source>
</evidence>
<keyword evidence="3" id="KW-1185">Reference proteome</keyword>
<organism evidence="2 3">
    <name type="scientific">Natronocella acetinitrilica</name>
    <dbReference type="NCBI Taxonomy" id="414046"/>
    <lineage>
        <taxon>Bacteria</taxon>
        <taxon>Pseudomonadati</taxon>
        <taxon>Pseudomonadota</taxon>
        <taxon>Gammaproteobacteria</taxon>
        <taxon>Chromatiales</taxon>
        <taxon>Ectothiorhodospiraceae</taxon>
        <taxon>Natronocella</taxon>
    </lineage>
</organism>
<proteinExistence type="predicted"/>
<dbReference type="Pfam" id="PF18299">
    <property type="entry name" value="R2K_2"/>
    <property type="match status" value="1"/>
</dbReference>
<reference evidence="2" key="1">
    <citation type="submission" date="2022-03" db="EMBL/GenBank/DDBJ databases">
        <title>Genomic Encyclopedia of Type Strains, Phase III (KMG-III): the genomes of soil and plant-associated and newly described type strains.</title>
        <authorList>
            <person name="Whitman W."/>
        </authorList>
    </citation>
    <scope>NUCLEOTIDE SEQUENCE</scope>
    <source>
        <strain evidence="2">ANL 6-2</strain>
    </source>
</reference>
<evidence type="ECO:0000313" key="2">
    <source>
        <dbReference type="EMBL" id="MCP1674520.1"/>
    </source>
</evidence>
<accession>A0AAE3G2G5</accession>
<dbReference type="EMBL" id="JALJXV010000003">
    <property type="protein sequence ID" value="MCP1674520.1"/>
    <property type="molecule type" value="Genomic_DNA"/>
</dbReference>